<feature type="transmembrane region" description="Helical" evidence="1">
    <location>
        <begin position="92"/>
        <end position="113"/>
    </location>
</feature>
<feature type="transmembrane region" description="Helical" evidence="1">
    <location>
        <begin position="188"/>
        <end position="204"/>
    </location>
</feature>
<proteinExistence type="predicted"/>
<feature type="transmembrane region" description="Helical" evidence="1">
    <location>
        <begin position="160"/>
        <end position="181"/>
    </location>
</feature>
<organism evidence="2 3">
    <name type="scientific">Streptococcus suis</name>
    <dbReference type="NCBI Taxonomy" id="1307"/>
    <lineage>
        <taxon>Bacteria</taxon>
        <taxon>Bacillati</taxon>
        <taxon>Bacillota</taxon>
        <taxon>Bacilli</taxon>
        <taxon>Lactobacillales</taxon>
        <taxon>Streptococcaceae</taxon>
        <taxon>Streptococcus</taxon>
    </lineage>
</organism>
<dbReference type="AlphaFoldDB" id="A0A3R8TAP9"/>
<feature type="transmembrane region" description="Helical" evidence="1">
    <location>
        <begin position="54"/>
        <end position="72"/>
    </location>
</feature>
<dbReference type="EMBL" id="RSDO01000004">
    <property type="protein sequence ID" value="RRR54306.1"/>
    <property type="molecule type" value="Genomic_DNA"/>
</dbReference>
<keyword evidence="1" id="KW-1133">Transmembrane helix</keyword>
<feature type="transmembrane region" description="Helical" evidence="1">
    <location>
        <begin position="233"/>
        <end position="251"/>
    </location>
</feature>
<evidence type="ECO:0000313" key="2">
    <source>
        <dbReference type="EMBL" id="RRR54306.1"/>
    </source>
</evidence>
<dbReference type="Proteomes" id="UP000274117">
    <property type="component" value="Unassembled WGS sequence"/>
</dbReference>
<sequence length="419" mass="48134">MKIYNDEIWGYFLVIFGLFLIFMSPDNIFVLKITSIVLIIMNIFMIIKVKSNNSLLLLFSLIGFINISIGITDGLNEGVGVSLWQSLGLRQYSINTVIMKSLFLNLIILNLFLPNNKVRASNSDINLSRRTSLIISSVGCIILFSILIYALFSINSTVGIYQSVSNPLYEYSILIVGFVWFYSKGFKIIDYFIGIYSIIFFIFFNSIGDRSSVFMLLTLLFLIYGFKYIKIRILTFMMVIGIPFVNFIGIFRTQGLSIFDNIATIILERGFYVDTISWAYYTSLTIGELHNRLSEPFQIAFGFLKGILGFDSPYYNLPVFARDNFLDLYNAGGGLYPSYFYAFGGYIGVIFGGLILGIIIKQLFLNNSNKNSLFRIILISLAFRWYLYSPSTLFRGLLIYTTILWLITDWFYKITNRRE</sequence>
<keyword evidence="1" id="KW-0812">Transmembrane</keyword>
<name>A0A3R8TAP9_STRSU</name>
<feature type="transmembrane region" description="Helical" evidence="1">
    <location>
        <begin position="372"/>
        <end position="388"/>
    </location>
</feature>
<evidence type="ECO:0000256" key="1">
    <source>
        <dbReference type="SAM" id="Phobius"/>
    </source>
</evidence>
<feature type="transmembrane region" description="Helical" evidence="1">
    <location>
        <begin position="394"/>
        <end position="412"/>
    </location>
</feature>
<gene>
    <name evidence="2" type="ORF">EI998_03265</name>
</gene>
<reference evidence="2 3" key="1">
    <citation type="submission" date="2018-11" db="EMBL/GenBank/DDBJ databases">
        <authorList>
            <person name="Stevens M.J."/>
            <person name="Cernela N."/>
            <person name="Spoerry Serrano N."/>
            <person name="Schmitt S."/>
            <person name="Schrenzel J."/>
            <person name="Stephan R."/>
        </authorList>
    </citation>
    <scope>NUCLEOTIDE SEQUENCE [LARGE SCALE GENOMIC DNA]</scope>
    <source>
        <strain evidence="2 3">PP422</strain>
    </source>
</reference>
<feature type="transmembrane region" description="Helical" evidence="1">
    <location>
        <begin position="7"/>
        <end position="23"/>
    </location>
</feature>
<comment type="caution">
    <text evidence="2">The sequence shown here is derived from an EMBL/GenBank/DDBJ whole genome shotgun (WGS) entry which is preliminary data.</text>
</comment>
<feature type="transmembrane region" description="Helical" evidence="1">
    <location>
        <begin position="29"/>
        <end position="47"/>
    </location>
</feature>
<evidence type="ECO:0000313" key="3">
    <source>
        <dbReference type="Proteomes" id="UP000274117"/>
    </source>
</evidence>
<reference evidence="2 3" key="2">
    <citation type="submission" date="2018-12" db="EMBL/GenBank/DDBJ databases">
        <title>Whole-genome sequences of fifteen clinical Streptococcus suis strains isolated from pigs between 2006 and 2018.</title>
        <authorList>
            <person name="Stevens M.J.A."/>
            <person name="Cernela N."/>
            <person name="Spoerry Serrano N."/>
            <person name="Schmitt S."/>
            <person name="Schrenzel J."/>
            <person name="Stephan R."/>
        </authorList>
    </citation>
    <scope>NUCLEOTIDE SEQUENCE [LARGE SCALE GENOMIC DNA]</scope>
    <source>
        <strain evidence="2 3">PP422</strain>
    </source>
</reference>
<keyword evidence="1" id="KW-0472">Membrane</keyword>
<feature type="transmembrane region" description="Helical" evidence="1">
    <location>
        <begin position="133"/>
        <end position="154"/>
    </location>
</feature>
<protein>
    <submittedName>
        <fullName evidence="2">Oligosaccharide repeat unit polymerase</fullName>
    </submittedName>
</protein>
<accession>A0A3R8TAP9</accession>
<feature type="transmembrane region" description="Helical" evidence="1">
    <location>
        <begin position="339"/>
        <end position="360"/>
    </location>
</feature>